<name>A0A9D1GHN0_9BACT</name>
<keyword evidence="3 6" id="KW-0812">Transmembrane</keyword>
<evidence type="ECO:0000313" key="8">
    <source>
        <dbReference type="Proteomes" id="UP000886722"/>
    </source>
</evidence>
<comment type="caution">
    <text evidence="7">The sequence shown here is derived from an EMBL/GenBank/DDBJ whole genome shotgun (WGS) entry which is preliminary data.</text>
</comment>
<evidence type="ECO:0000313" key="7">
    <source>
        <dbReference type="EMBL" id="HIT40424.1"/>
    </source>
</evidence>
<protein>
    <recommendedName>
        <fullName evidence="6">Na(+)/H(+) antiporter NhaA</fullName>
    </recommendedName>
    <alternativeName>
        <fullName evidence="6">Sodium/proton antiporter NhaA</fullName>
    </alternativeName>
</protein>
<evidence type="ECO:0000256" key="6">
    <source>
        <dbReference type="HAMAP-Rule" id="MF_01844"/>
    </source>
</evidence>
<comment type="catalytic activity">
    <reaction evidence="6">
        <text>Na(+)(in) + 2 H(+)(out) = Na(+)(out) + 2 H(+)(in)</text>
        <dbReference type="Rhea" id="RHEA:29251"/>
        <dbReference type="ChEBI" id="CHEBI:15378"/>
        <dbReference type="ChEBI" id="CHEBI:29101"/>
    </reaction>
</comment>
<keyword evidence="6" id="KW-0813">Transport</keyword>
<dbReference type="Gene3D" id="1.20.1530.10">
    <property type="entry name" value="Na+/H+ antiporter like domain"/>
    <property type="match status" value="1"/>
</dbReference>
<dbReference type="GO" id="GO:0005886">
    <property type="term" value="C:plasma membrane"/>
    <property type="evidence" value="ECO:0007669"/>
    <property type="project" value="UniProtKB-SubCell"/>
</dbReference>
<feature type="transmembrane region" description="Helical" evidence="6">
    <location>
        <begin position="347"/>
        <end position="372"/>
    </location>
</feature>
<dbReference type="EMBL" id="DVKT01000076">
    <property type="protein sequence ID" value="HIT40424.1"/>
    <property type="molecule type" value="Genomic_DNA"/>
</dbReference>
<evidence type="ECO:0000256" key="3">
    <source>
        <dbReference type="ARBA" id="ARBA00022692"/>
    </source>
</evidence>
<evidence type="ECO:0000256" key="4">
    <source>
        <dbReference type="ARBA" id="ARBA00022989"/>
    </source>
</evidence>
<keyword evidence="6" id="KW-0915">Sodium</keyword>
<evidence type="ECO:0000256" key="1">
    <source>
        <dbReference type="ARBA" id="ARBA00004429"/>
    </source>
</evidence>
<feature type="transmembrane region" description="Helical" evidence="6">
    <location>
        <begin position="313"/>
        <end position="340"/>
    </location>
</feature>
<keyword evidence="4 6" id="KW-1133">Transmembrane helix</keyword>
<dbReference type="Pfam" id="PF06965">
    <property type="entry name" value="Na_H_antiport_1"/>
    <property type="match status" value="1"/>
</dbReference>
<dbReference type="Proteomes" id="UP000886722">
    <property type="component" value="Unassembled WGS sequence"/>
</dbReference>
<feature type="transmembrane region" description="Helical" evidence="6">
    <location>
        <begin position="103"/>
        <end position="124"/>
    </location>
</feature>
<keyword evidence="5 6" id="KW-0472">Membrane</keyword>
<dbReference type="PANTHER" id="PTHR30341:SF0">
    <property type="entry name" value="NA(+)_H(+) ANTIPORTER NHAA"/>
    <property type="match status" value="1"/>
</dbReference>
<evidence type="ECO:0000256" key="2">
    <source>
        <dbReference type="ARBA" id="ARBA00022475"/>
    </source>
</evidence>
<dbReference type="HAMAP" id="MF_01844">
    <property type="entry name" value="NhaA"/>
    <property type="match status" value="1"/>
</dbReference>
<dbReference type="GO" id="GO:0015385">
    <property type="term" value="F:sodium:proton antiporter activity"/>
    <property type="evidence" value="ECO:0007669"/>
    <property type="project" value="UniProtKB-UniRule"/>
</dbReference>
<feature type="transmembrane region" description="Helical" evidence="6">
    <location>
        <begin position="64"/>
        <end position="82"/>
    </location>
</feature>
<reference evidence="7" key="2">
    <citation type="journal article" date="2021" name="PeerJ">
        <title>Extensive microbial diversity within the chicken gut microbiome revealed by metagenomics and culture.</title>
        <authorList>
            <person name="Gilroy R."/>
            <person name="Ravi A."/>
            <person name="Getino M."/>
            <person name="Pursley I."/>
            <person name="Horton D.L."/>
            <person name="Alikhan N.F."/>
            <person name="Baker D."/>
            <person name="Gharbi K."/>
            <person name="Hall N."/>
            <person name="Watson M."/>
            <person name="Adriaenssens E.M."/>
            <person name="Foster-Nyarko E."/>
            <person name="Jarju S."/>
            <person name="Secka A."/>
            <person name="Antonio M."/>
            <person name="Oren A."/>
            <person name="Chaudhuri R.R."/>
            <person name="La Ragione R."/>
            <person name="Hildebrand F."/>
            <person name="Pallen M.J."/>
        </authorList>
    </citation>
    <scope>NUCLEOTIDE SEQUENCE</scope>
    <source>
        <strain evidence="7">21143</strain>
    </source>
</reference>
<keyword evidence="2 6" id="KW-1003">Cell membrane</keyword>
<reference evidence="7" key="1">
    <citation type="submission" date="2020-10" db="EMBL/GenBank/DDBJ databases">
        <authorList>
            <person name="Gilroy R."/>
        </authorList>
    </citation>
    <scope>NUCLEOTIDE SEQUENCE</scope>
    <source>
        <strain evidence="7">21143</strain>
    </source>
</reference>
<proteinExistence type="inferred from homology"/>
<feature type="transmembrane region" description="Helical" evidence="6">
    <location>
        <begin position="378"/>
        <end position="400"/>
    </location>
</feature>
<accession>A0A9D1GHN0</accession>
<keyword evidence="6" id="KW-0406">Ion transport</keyword>
<comment type="similarity">
    <text evidence="6">Belongs to the NhaA Na(+)/H(+) (TC 2.A.33) antiporter family.</text>
</comment>
<comment type="function">
    <text evidence="6">Na(+)/H(+) antiporter that extrudes sodium in exchange for external protons.</text>
</comment>
<sequence>MIDRIYALRKSLHNYANGGYVLIAVTVLAMVIANSPLQTLYFSWWERPVLLQIGDFNLFEHHGHAMSLMQVINDALMAIFFFSVGLEIKREVLVGELSSLRKALLPVIAAVGGIVLPITIYRLLSSDAAILQGSAIPMATDIAFSLGILSMFGKRVPIGLKIFLATLAIADDIGGILVIALFYTEQLSILWLVYSALVLGVLLLGSRLHIHSKLFYVVGGVTVWYFFLHSGIHPTIAGVLVAFCVPAHPVMDTRRFIDEICEAVRDFPQMKQIKRGETYILSPEQLNALKSVESASDKVISPLQDLEDTLHPLINYLIIPLFAFANAGISLSDITFLSLFQGISLSIWVALVAGKFIGIMLFSYLPVVFGWAKKPDVVTWPMIAGVSALGGIGFTVSLFIANLSFPLDSATNVLLLNQAKLGILVGSLLSGVIGYFILSSTLPKKPVNE</sequence>
<evidence type="ECO:0000256" key="5">
    <source>
        <dbReference type="ARBA" id="ARBA00023136"/>
    </source>
</evidence>
<keyword evidence="6" id="KW-0739">Sodium transport</keyword>
<dbReference type="InterPro" id="IPR004670">
    <property type="entry name" value="NhaA"/>
</dbReference>
<feature type="transmembrane region" description="Helical" evidence="6">
    <location>
        <begin position="189"/>
        <end position="205"/>
    </location>
</feature>
<feature type="transmembrane region" description="Helical" evidence="6">
    <location>
        <begin position="130"/>
        <end position="150"/>
    </location>
</feature>
<organism evidence="7 8">
    <name type="scientific">Candidatus Caccoplasma intestinavium</name>
    <dbReference type="NCBI Taxonomy" id="2840716"/>
    <lineage>
        <taxon>Bacteria</taxon>
        <taxon>Pseudomonadati</taxon>
        <taxon>Bacteroidota</taxon>
        <taxon>Bacteroidia</taxon>
        <taxon>Bacteroidales</taxon>
        <taxon>Bacteroidaceae</taxon>
        <taxon>Bacteroidaceae incertae sedis</taxon>
        <taxon>Candidatus Caccoplasma</taxon>
    </lineage>
</organism>
<feature type="transmembrane region" description="Helical" evidence="6">
    <location>
        <begin position="20"/>
        <end position="44"/>
    </location>
</feature>
<dbReference type="GO" id="GO:0006885">
    <property type="term" value="P:regulation of pH"/>
    <property type="evidence" value="ECO:0007669"/>
    <property type="project" value="UniProtKB-UniRule"/>
</dbReference>
<dbReference type="AlphaFoldDB" id="A0A9D1GHN0"/>
<dbReference type="NCBIfam" id="TIGR00773">
    <property type="entry name" value="NhaA"/>
    <property type="match status" value="1"/>
</dbReference>
<feature type="transmembrane region" description="Helical" evidence="6">
    <location>
        <begin position="162"/>
        <end position="183"/>
    </location>
</feature>
<comment type="subcellular location">
    <subcellularLocation>
        <location evidence="1">Cell inner membrane</location>
        <topology evidence="1">Multi-pass membrane protein</topology>
    </subcellularLocation>
    <subcellularLocation>
        <location evidence="6">Cell membrane</location>
        <topology evidence="6">Multi-pass membrane protein</topology>
    </subcellularLocation>
</comment>
<gene>
    <name evidence="6 7" type="primary">nhaA</name>
    <name evidence="7" type="ORF">IAD06_10395</name>
</gene>
<feature type="transmembrane region" description="Helical" evidence="6">
    <location>
        <begin position="421"/>
        <end position="438"/>
    </location>
</feature>
<dbReference type="PANTHER" id="PTHR30341">
    <property type="entry name" value="SODIUM ION/PROTON ANTIPORTER NHAA-RELATED"/>
    <property type="match status" value="1"/>
</dbReference>
<dbReference type="InterPro" id="IPR023171">
    <property type="entry name" value="Na/H_antiporter_dom_sf"/>
</dbReference>
<keyword evidence="6" id="KW-0050">Antiport</keyword>